<feature type="coiled-coil region" evidence="15">
    <location>
        <begin position="321"/>
        <end position="352"/>
    </location>
</feature>
<name>A0ABR6RBW4_9BURK</name>
<comment type="caution">
    <text evidence="20">The sequence shown here is derived from an EMBL/GenBank/DDBJ whole genome shotgun (WGS) entry which is preliminary data.</text>
</comment>
<accession>A0ABR6RBW4</accession>
<dbReference type="SMART" id="SM00387">
    <property type="entry name" value="HATPase_c"/>
    <property type="match status" value="1"/>
</dbReference>
<keyword evidence="21" id="KW-1185">Reference proteome</keyword>
<dbReference type="InterPro" id="IPR033479">
    <property type="entry name" value="dCache_1"/>
</dbReference>
<evidence type="ECO:0000256" key="6">
    <source>
        <dbReference type="ARBA" id="ARBA00022679"/>
    </source>
</evidence>
<evidence type="ECO:0000256" key="4">
    <source>
        <dbReference type="ARBA" id="ARBA00022475"/>
    </source>
</evidence>
<gene>
    <name evidence="20" type="ORF">HNP33_000694</name>
</gene>
<dbReference type="InterPro" id="IPR035965">
    <property type="entry name" value="PAS-like_dom_sf"/>
</dbReference>
<evidence type="ECO:0000256" key="14">
    <source>
        <dbReference type="PROSITE-ProRule" id="PRU00169"/>
    </source>
</evidence>
<feature type="domain" description="Response regulatory" evidence="19">
    <location>
        <begin position="766"/>
        <end position="888"/>
    </location>
</feature>
<dbReference type="Pfam" id="PF00512">
    <property type="entry name" value="HisKA"/>
    <property type="match status" value="1"/>
</dbReference>
<feature type="region of interest" description="Disordered" evidence="16">
    <location>
        <begin position="891"/>
        <end position="910"/>
    </location>
</feature>
<dbReference type="SUPFAM" id="SSF103190">
    <property type="entry name" value="Sensory domain-like"/>
    <property type="match status" value="1"/>
</dbReference>
<dbReference type="InterPro" id="IPR036097">
    <property type="entry name" value="HisK_dim/P_sf"/>
</dbReference>
<evidence type="ECO:0000256" key="8">
    <source>
        <dbReference type="ARBA" id="ARBA00022741"/>
    </source>
</evidence>
<protein>
    <recommendedName>
        <fullName evidence="3">histidine kinase</fullName>
        <ecNumber evidence="3">2.7.13.3</ecNumber>
    </recommendedName>
</protein>
<dbReference type="PROSITE" id="PS50110">
    <property type="entry name" value="RESPONSE_REGULATORY"/>
    <property type="match status" value="1"/>
</dbReference>
<feature type="transmembrane region" description="Helical" evidence="17">
    <location>
        <begin position="296"/>
        <end position="318"/>
    </location>
</feature>
<comment type="caution">
    <text evidence="14">Lacks conserved residue(s) required for the propagation of feature annotation.</text>
</comment>
<sequence>MPLHRPIHPVWTLCAVLLTTAGAATLAGRWMLQHSLAEENLLAHRQVSLYAQALTQRIDRYRALPDVLALDSELRAALVSPPAAQEILQLNQKLERANGASQASTLTLINQTGIAVAASNWQTPHSNVGENYSFRPYVQQALQQDKGSFYGIGVTTGEAGYFLSRGIHDAADRIVGLIVIKIALQELEREWIQTPDTVFATDANGVVFLSSDPAWRYRLLYPLSPAAQQAIERTQQYGSETLQPLQMRTMQHLDQGGELVHWQTPALGDKLLQAVDLPETRWQLHIVHDVNSSHAAAWWAASAAGGAWLALALLVLYVRQRQRLSALRQRSREELEALLQQHAQELRTAQDGIVAAAKQADAGKSQSLEHLPQGVIVVDAALRLVAWNSRYRELFRLPAGMLKVGMPVEELYRFNARRGLLGHGQQSGSELDDAIERRMQYLRSGLPHARESEKADGTVLEIRGNPLPGGGFVTSYADITSYKNAARELRSLADALEKRIADRTQDLAEAKREAEQANRSKSKFVAAAVHDLLQPLNAARVFASLLRQHVQDGAALKIASQVEGALAAQDDILGSLLDLSRMESGQLEVRWADFALQPLLLQLGNNLGVIAQEHGLALHVVASQATVHSDPVLLRRIVQNLVSNAIRYTRRGKIVLGCRRSGSHVRIEVHDQGPGIPESLQTEIFEEFRRLETGHQHDRGAGLGLAIVQRLGKLLGHEIGLRSELGRGSVFWVSVPLAQAAASMAPVVQTQQQEALQQDAPLQGASAWCIDESAEASAALAALLQRWGCSVPLAGNAQAALEALKIAAPQQTPQQAPHLLLLGAHAAAAPVQDLYQRLCQAWGGRPQTILVGDEHDAALRRLAADRGWGFLRTPVRPAALRALASQMLLRRGDASDTSDTADTQAPAQKH</sequence>
<evidence type="ECO:0000256" key="17">
    <source>
        <dbReference type="SAM" id="Phobius"/>
    </source>
</evidence>
<dbReference type="CDD" id="cd12914">
    <property type="entry name" value="PDC1_DGC_like"/>
    <property type="match status" value="1"/>
</dbReference>
<dbReference type="Gene3D" id="3.30.450.20">
    <property type="entry name" value="PAS domain"/>
    <property type="match status" value="3"/>
</dbReference>
<dbReference type="EMBL" id="JACHKZ010000003">
    <property type="protein sequence ID" value="MBB6576646.1"/>
    <property type="molecule type" value="Genomic_DNA"/>
</dbReference>
<dbReference type="EC" id="2.7.13.3" evidence="3"/>
<keyword evidence="8" id="KW-0547">Nucleotide-binding</keyword>
<dbReference type="Pfam" id="PF02743">
    <property type="entry name" value="dCache_1"/>
    <property type="match status" value="1"/>
</dbReference>
<evidence type="ECO:0000259" key="18">
    <source>
        <dbReference type="PROSITE" id="PS50109"/>
    </source>
</evidence>
<dbReference type="InterPro" id="IPR005467">
    <property type="entry name" value="His_kinase_dom"/>
</dbReference>
<dbReference type="Gene3D" id="3.30.565.10">
    <property type="entry name" value="Histidine kinase-like ATPase, C-terminal domain"/>
    <property type="match status" value="1"/>
</dbReference>
<evidence type="ECO:0000259" key="19">
    <source>
        <dbReference type="PROSITE" id="PS50110"/>
    </source>
</evidence>
<evidence type="ECO:0000256" key="12">
    <source>
        <dbReference type="ARBA" id="ARBA00023012"/>
    </source>
</evidence>
<evidence type="ECO:0000256" key="13">
    <source>
        <dbReference type="ARBA" id="ARBA00023136"/>
    </source>
</evidence>
<dbReference type="Gene3D" id="1.10.287.130">
    <property type="match status" value="1"/>
</dbReference>
<comment type="subcellular location">
    <subcellularLocation>
        <location evidence="2">Cell membrane</location>
        <topology evidence="2">Multi-pass membrane protein</topology>
    </subcellularLocation>
</comment>
<keyword evidence="13 17" id="KW-0472">Membrane</keyword>
<dbReference type="Proteomes" id="UP000562492">
    <property type="component" value="Unassembled WGS sequence"/>
</dbReference>
<keyword evidence="4" id="KW-1003">Cell membrane</keyword>
<evidence type="ECO:0000256" key="15">
    <source>
        <dbReference type="SAM" id="Coils"/>
    </source>
</evidence>
<evidence type="ECO:0000256" key="11">
    <source>
        <dbReference type="ARBA" id="ARBA00022989"/>
    </source>
</evidence>
<feature type="domain" description="Histidine kinase" evidence="18">
    <location>
        <begin position="527"/>
        <end position="739"/>
    </location>
</feature>
<dbReference type="InterPro" id="IPR050736">
    <property type="entry name" value="Sensor_HK_Regulatory"/>
</dbReference>
<dbReference type="GO" id="GO:0016301">
    <property type="term" value="F:kinase activity"/>
    <property type="evidence" value="ECO:0007669"/>
    <property type="project" value="UniProtKB-KW"/>
</dbReference>
<keyword evidence="9 20" id="KW-0418">Kinase</keyword>
<evidence type="ECO:0000313" key="20">
    <source>
        <dbReference type="EMBL" id="MBB6576646.1"/>
    </source>
</evidence>
<reference evidence="20 21" key="1">
    <citation type="submission" date="2020-08" db="EMBL/GenBank/DDBJ databases">
        <title>Functional genomics of gut bacteria from endangered species of beetles.</title>
        <authorList>
            <person name="Carlos-Shanley C."/>
        </authorList>
    </citation>
    <scope>NUCLEOTIDE SEQUENCE [LARGE SCALE GENOMIC DNA]</scope>
    <source>
        <strain evidence="20 21">S00124</strain>
    </source>
</reference>
<evidence type="ECO:0000256" key="5">
    <source>
        <dbReference type="ARBA" id="ARBA00022553"/>
    </source>
</evidence>
<keyword evidence="10" id="KW-0067">ATP-binding</keyword>
<keyword evidence="11 17" id="KW-1133">Transmembrane helix</keyword>
<dbReference type="SUPFAM" id="SSF47384">
    <property type="entry name" value="Homodimeric domain of signal transducing histidine kinase"/>
    <property type="match status" value="1"/>
</dbReference>
<keyword evidence="7 17" id="KW-0812">Transmembrane</keyword>
<dbReference type="InterPro" id="IPR036890">
    <property type="entry name" value="HATPase_C_sf"/>
</dbReference>
<dbReference type="InterPro" id="IPR004358">
    <property type="entry name" value="Sig_transdc_His_kin-like_C"/>
</dbReference>
<evidence type="ECO:0000256" key="2">
    <source>
        <dbReference type="ARBA" id="ARBA00004651"/>
    </source>
</evidence>
<evidence type="ECO:0000256" key="3">
    <source>
        <dbReference type="ARBA" id="ARBA00012438"/>
    </source>
</evidence>
<dbReference type="PANTHER" id="PTHR43711:SF26">
    <property type="entry name" value="SENSOR HISTIDINE KINASE RCSC"/>
    <property type="match status" value="1"/>
</dbReference>
<evidence type="ECO:0000256" key="10">
    <source>
        <dbReference type="ARBA" id="ARBA00022840"/>
    </source>
</evidence>
<dbReference type="Gene3D" id="6.10.250.3020">
    <property type="match status" value="1"/>
</dbReference>
<dbReference type="InterPro" id="IPR001789">
    <property type="entry name" value="Sig_transdc_resp-reg_receiver"/>
</dbReference>
<dbReference type="Pfam" id="PF12860">
    <property type="entry name" value="PAS_7"/>
    <property type="match status" value="1"/>
</dbReference>
<dbReference type="RefSeq" id="WP_184705330.1">
    <property type="nucleotide sequence ID" value="NZ_JACHKZ010000003.1"/>
</dbReference>
<evidence type="ECO:0000256" key="9">
    <source>
        <dbReference type="ARBA" id="ARBA00022777"/>
    </source>
</evidence>
<evidence type="ECO:0000256" key="1">
    <source>
        <dbReference type="ARBA" id="ARBA00000085"/>
    </source>
</evidence>
<dbReference type="SUPFAM" id="SSF55874">
    <property type="entry name" value="ATPase domain of HSP90 chaperone/DNA topoisomerase II/histidine kinase"/>
    <property type="match status" value="1"/>
</dbReference>
<dbReference type="InterPro" id="IPR003594">
    <property type="entry name" value="HATPase_dom"/>
</dbReference>
<feature type="compositionally biased region" description="Low complexity" evidence="16">
    <location>
        <begin position="895"/>
        <end position="910"/>
    </location>
</feature>
<dbReference type="InterPro" id="IPR003661">
    <property type="entry name" value="HisK_dim/P_dom"/>
</dbReference>
<keyword evidence="6" id="KW-0808">Transferase</keyword>
<keyword evidence="12" id="KW-0902">Two-component regulatory system</keyword>
<dbReference type="PRINTS" id="PR00344">
    <property type="entry name" value="BCTRLSENSOR"/>
</dbReference>
<dbReference type="CDD" id="cd00082">
    <property type="entry name" value="HisKA"/>
    <property type="match status" value="1"/>
</dbReference>
<dbReference type="SUPFAM" id="SSF52172">
    <property type="entry name" value="CheY-like"/>
    <property type="match status" value="1"/>
</dbReference>
<comment type="catalytic activity">
    <reaction evidence="1">
        <text>ATP + protein L-histidine = ADP + protein N-phospho-L-histidine.</text>
        <dbReference type="EC" id="2.7.13.3"/>
    </reaction>
</comment>
<evidence type="ECO:0000313" key="21">
    <source>
        <dbReference type="Proteomes" id="UP000562492"/>
    </source>
</evidence>
<dbReference type="PROSITE" id="PS50109">
    <property type="entry name" value="HIS_KIN"/>
    <property type="match status" value="1"/>
</dbReference>
<dbReference type="Pfam" id="PF02518">
    <property type="entry name" value="HATPase_c"/>
    <property type="match status" value="1"/>
</dbReference>
<keyword evidence="15" id="KW-0175">Coiled coil</keyword>
<dbReference type="InterPro" id="IPR029151">
    <property type="entry name" value="Sensor-like_sf"/>
</dbReference>
<dbReference type="SUPFAM" id="SSF55785">
    <property type="entry name" value="PYP-like sensor domain (PAS domain)"/>
    <property type="match status" value="1"/>
</dbReference>
<organism evidence="20 21">
    <name type="scientific">Comamonas odontotermitis</name>
    <dbReference type="NCBI Taxonomy" id="379895"/>
    <lineage>
        <taxon>Bacteria</taxon>
        <taxon>Pseudomonadati</taxon>
        <taxon>Pseudomonadota</taxon>
        <taxon>Betaproteobacteria</taxon>
        <taxon>Burkholderiales</taxon>
        <taxon>Comamonadaceae</taxon>
        <taxon>Comamonas</taxon>
    </lineage>
</organism>
<evidence type="ECO:0000256" key="16">
    <source>
        <dbReference type="SAM" id="MobiDB-lite"/>
    </source>
</evidence>
<dbReference type="PANTHER" id="PTHR43711">
    <property type="entry name" value="TWO-COMPONENT HISTIDINE KINASE"/>
    <property type="match status" value="1"/>
</dbReference>
<keyword evidence="5" id="KW-0597">Phosphoprotein</keyword>
<dbReference type="Gene3D" id="3.40.50.2300">
    <property type="match status" value="1"/>
</dbReference>
<dbReference type="SMART" id="SM00388">
    <property type="entry name" value="HisKA"/>
    <property type="match status" value="1"/>
</dbReference>
<evidence type="ECO:0000256" key="7">
    <source>
        <dbReference type="ARBA" id="ARBA00022692"/>
    </source>
</evidence>
<feature type="coiled-coil region" evidence="15">
    <location>
        <begin position="479"/>
        <end position="527"/>
    </location>
</feature>
<proteinExistence type="predicted"/>
<dbReference type="InterPro" id="IPR011006">
    <property type="entry name" value="CheY-like_superfamily"/>
</dbReference>